<evidence type="ECO:0000256" key="2">
    <source>
        <dbReference type="SAM" id="Phobius"/>
    </source>
</evidence>
<proteinExistence type="predicted"/>
<dbReference type="Proteomes" id="UP001500840">
    <property type="component" value="Unassembled WGS sequence"/>
</dbReference>
<gene>
    <name evidence="3" type="ORF">GCM10023156_68690</name>
</gene>
<keyword evidence="2" id="KW-0812">Transmembrane</keyword>
<keyword evidence="2" id="KW-1133">Transmembrane helix</keyword>
<evidence type="ECO:0008006" key="5">
    <source>
        <dbReference type="Google" id="ProtNLM"/>
    </source>
</evidence>
<evidence type="ECO:0000256" key="1">
    <source>
        <dbReference type="SAM" id="MobiDB-lite"/>
    </source>
</evidence>
<evidence type="ECO:0000313" key="3">
    <source>
        <dbReference type="EMBL" id="GAA4472380.1"/>
    </source>
</evidence>
<feature type="region of interest" description="Disordered" evidence="1">
    <location>
        <begin position="59"/>
        <end position="90"/>
    </location>
</feature>
<feature type="transmembrane region" description="Helical" evidence="2">
    <location>
        <begin position="96"/>
        <end position="118"/>
    </location>
</feature>
<feature type="region of interest" description="Disordered" evidence="1">
    <location>
        <begin position="159"/>
        <end position="216"/>
    </location>
</feature>
<feature type="compositionally biased region" description="Low complexity" evidence="1">
    <location>
        <begin position="187"/>
        <end position="200"/>
    </location>
</feature>
<sequence length="654" mass="70342">MVEIQGEFSASPASESLPRNPEQVALGTDSVDSETITRDALSGGDLYAEAAVAAPHSPAEPFLGTEAIPPSQIADAGMPIPPEGWQSDRTRKSRQVGMIVAVSIATVLIAMVVFVWFVRTWDRGAASADAASAVTTADSADAAANDIANANAIAPEVDAVEPTTPPMPSPVSNPPPGRDPSEDAPSDDVVPSPDDNPPGVNSGDINGNPADAGPMPAEIASVASSNTSSNDIPTDLLPVDPLGPIVDVNRDAAAPVADDGMSKLDEIPPELRKFTVLLDLGRETNETKPTIQTPPTLDKLKVENAAEETLDPMMIATPPAAINLDRALALKFAMNSKGYPLGDLVLLFSQLSGVPIQIDWMSLDMAQISIRERVPTARGFLSAREHLEQLGTSIGATIQFDQSFAMITMEETEFAKRIEPVLQLDDFGDDRAAAISVLGKFLQNDAEAQPGTVKIGKALAEQQLAVLAFESLRRMRGIEGKLQDQFLSRWAHAANSTTGPWPVLAGGDSGPTLDAPITIAELLRRVSRKNQATCMVNWFDARRRRLSPEQLVMPYVKDDAGKMLSTLLQPFEMQVRRVDDSLWWVGTEATYDRLLLVVWSEPLGDRRDAFIQQVSEVMAARAEEGGRITYDAVSDRVMMLLPRYIVGQLSKIQT</sequence>
<organism evidence="3 4">
    <name type="scientific">Novipirellula rosea</name>
    <dbReference type="NCBI Taxonomy" id="1031540"/>
    <lineage>
        <taxon>Bacteria</taxon>
        <taxon>Pseudomonadati</taxon>
        <taxon>Planctomycetota</taxon>
        <taxon>Planctomycetia</taxon>
        <taxon>Pirellulales</taxon>
        <taxon>Pirellulaceae</taxon>
        <taxon>Novipirellula</taxon>
    </lineage>
</organism>
<feature type="compositionally biased region" description="Pro residues" evidence="1">
    <location>
        <begin position="163"/>
        <end position="178"/>
    </location>
</feature>
<feature type="region of interest" description="Disordered" evidence="1">
    <location>
        <begin position="1"/>
        <end position="35"/>
    </location>
</feature>
<accession>A0ABP8NVE4</accession>
<dbReference type="EMBL" id="BAABGA010000120">
    <property type="protein sequence ID" value="GAA4472380.1"/>
    <property type="molecule type" value="Genomic_DNA"/>
</dbReference>
<evidence type="ECO:0000313" key="4">
    <source>
        <dbReference type="Proteomes" id="UP001500840"/>
    </source>
</evidence>
<keyword evidence="4" id="KW-1185">Reference proteome</keyword>
<keyword evidence="2" id="KW-0472">Membrane</keyword>
<protein>
    <recommendedName>
        <fullName evidence="5">Periplasmic folding chaperone</fullName>
    </recommendedName>
</protein>
<name>A0ABP8NVE4_9BACT</name>
<reference evidence="4" key="1">
    <citation type="journal article" date="2019" name="Int. J. Syst. Evol. Microbiol.">
        <title>The Global Catalogue of Microorganisms (GCM) 10K type strain sequencing project: providing services to taxonomists for standard genome sequencing and annotation.</title>
        <authorList>
            <consortium name="The Broad Institute Genomics Platform"/>
            <consortium name="The Broad Institute Genome Sequencing Center for Infectious Disease"/>
            <person name="Wu L."/>
            <person name="Ma J."/>
        </authorList>
    </citation>
    <scope>NUCLEOTIDE SEQUENCE [LARGE SCALE GENOMIC DNA]</scope>
    <source>
        <strain evidence="4">JCM 17759</strain>
    </source>
</reference>
<comment type="caution">
    <text evidence="3">The sequence shown here is derived from an EMBL/GenBank/DDBJ whole genome shotgun (WGS) entry which is preliminary data.</text>
</comment>